<dbReference type="Pfam" id="PF14594">
    <property type="entry name" value="Sipho_Gp37"/>
    <property type="match status" value="1"/>
</dbReference>
<dbReference type="Proteomes" id="UP000051677">
    <property type="component" value="Unassembled WGS sequence"/>
</dbReference>
<dbReference type="EMBL" id="LKTM01000372">
    <property type="protein sequence ID" value="KQH75676.1"/>
    <property type="molecule type" value="Genomic_DNA"/>
</dbReference>
<organism evidence="2 3">
    <name type="scientific">Mycobacterium gordonae</name>
    <dbReference type="NCBI Taxonomy" id="1778"/>
    <lineage>
        <taxon>Bacteria</taxon>
        <taxon>Bacillati</taxon>
        <taxon>Actinomycetota</taxon>
        <taxon>Actinomycetes</taxon>
        <taxon>Mycobacteriales</taxon>
        <taxon>Mycobacteriaceae</taxon>
        <taxon>Mycobacterium</taxon>
    </lineage>
</organism>
<evidence type="ECO:0000313" key="2">
    <source>
        <dbReference type="EMBL" id="KQH75676.1"/>
    </source>
</evidence>
<sequence>MEPGELARLNELLKYGSLAQRADAADRLAQIYTEIPIEFRFYVNDRLWTRIGQVGGDLMEGSGLDPRNNVPTATLKVKGQSDLIETFMACKTTMIGIEAEVGGLTFAFYVKRHGYKYEKGAYTSTLEIRGIWDILNFYQIWPVWWMPLIFQPFSHAIFIGPLVTVIENMISECALRIQSGLWEFVNNVTSLNPDMRAWFGTLLQSNGNIFTMLKTPLYVVRTNPFFDSSPLYARTVRMQSCGAVITDITRPYGVDVRVDLWRPGMPQPDPWANLTQPTYVVTVKDRSQVEGPTKTILDSVLRTAVDVQGSVLGNLLAPLLGPANPWAPQGVFTAPAIGLNFVRPLVVVVAPRPGAPDPRSPLISCEIFDHTPMGWQHIIGGKSPRWLNSLINAALSWLIDSIMILVGISGIPGDLLSGLLNDSIMAFQLVQLYSRRSDVGPYHPAVEVFTPTNSAPYNIETFFAFINATWDSRGYTSAQVIIRHGSVIAYGRDVARGGLMSLIYSSPTGPQRIFTDYIEQVFWKISPTERDLFIQIGDGKSEEAPLARFQRLITGLQESVNVAMITPSQ</sequence>
<comment type="caution">
    <text evidence="2">The sequence shown here is derived from an EMBL/GenBank/DDBJ whole genome shotgun (WGS) entry which is preliminary data.</text>
</comment>
<evidence type="ECO:0000313" key="3">
    <source>
        <dbReference type="Proteomes" id="UP000051677"/>
    </source>
</evidence>
<accession>A0A0Q2X2Y0</accession>
<reference evidence="2 3" key="1">
    <citation type="submission" date="2015-10" db="EMBL/GenBank/DDBJ databases">
        <title>Mycobacterium gordonae draft genome assembly.</title>
        <authorList>
            <person name="Ustinova V."/>
            <person name="Smirnova T."/>
            <person name="Blagodatskikh K."/>
            <person name="Varlamov D."/>
            <person name="Larionova E."/>
            <person name="Chernousova L."/>
        </authorList>
    </citation>
    <scope>NUCLEOTIDE SEQUENCE [LARGE SCALE GENOMIC DNA]</scope>
    <source>
        <strain evidence="2 3">CTRI 14-8773</strain>
    </source>
</reference>
<evidence type="ECO:0000259" key="1">
    <source>
        <dbReference type="Pfam" id="PF14594"/>
    </source>
</evidence>
<proteinExistence type="predicted"/>
<name>A0A0Q2X2Y0_MYCGO</name>
<dbReference type="InterPro" id="IPR029432">
    <property type="entry name" value="Gp28/Gp37-like_dom"/>
</dbReference>
<dbReference type="AlphaFoldDB" id="A0A0Q2X2Y0"/>
<feature type="domain" description="Gp28/Gp37-like" evidence="1">
    <location>
        <begin position="43"/>
        <end position="538"/>
    </location>
</feature>
<protein>
    <recommendedName>
        <fullName evidence="1">Gp28/Gp37-like domain-containing protein</fullName>
    </recommendedName>
</protein>
<dbReference type="OrthoDB" id="4410004at2"/>
<gene>
    <name evidence="2" type="ORF">AO501_25325</name>
</gene>